<evidence type="ECO:0000313" key="4">
    <source>
        <dbReference type="Proteomes" id="UP001168821"/>
    </source>
</evidence>
<keyword evidence="4" id="KW-1185">Reference proteome</keyword>
<protein>
    <recommendedName>
        <fullName evidence="1">WAP domain-containing protein</fullName>
    </recommendedName>
</protein>
<gene>
    <name evidence="2" type="ORF">Zmor_005720</name>
    <name evidence="3" type="ORF">Zmor_006606</name>
</gene>
<reference evidence="3" key="1">
    <citation type="journal article" date="2023" name="G3 (Bethesda)">
        <title>Whole genome assemblies of Zophobas morio and Tenebrio molitor.</title>
        <authorList>
            <person name="Kaur S."/>
            <person name="Stinson S.A."/>
            <person name="diCenzo G.C."/>
        </authorList>
    </citation>
    <scope>NUCLEOTIDE SEQUENCE</scope>
    <source>
        <strain evidence="3">QUZm001</strain>
    </source>
</reference>
<evidence type="ECO:0000313" key="2">
    <source>
        <dbReference type="EMBL" id="KAJ3661321.1"/>
    </source>
</evidence>
<dbReference type="InterPro" id="IPR008197">
    <property type="entry name" value="WAP_dom"/>
</dbReference>
<organism evidence="3 4">
    <name type="scientific">Zophobas morio</name>
    <dbReference type="NCBI Taxonomy" id="2755281"/>
    <lineage>
        <taxon>Eukaryota</taxon>
        <taxon>Metazoa</taxon>
        <taxon>Ecdysozoa</taxon>
        <taxon>Arthropoda</taxon>
        <taxon>Hexapoda</taxon>
        <taxon>Insecta</taxon>
        <taxon>Pterygota</taxon>
        <taxon>Neoptera</taxon>
        <taxon>Endopterygota</taxon>
        <taxon>Coleoptera</taxon>
        <taxon>Polyphaga</taxon>
        <taxon>Cucujiformia</taxon>
        <taxon>Tenebrionidae</taxon>
        <taxon>Zophobas</taxon>
    </lineage>
</organism>
<sequence>MVSIFFDMSIHRGWPMYGYGLKGVAVVKVGIRGRKLWFLLACSLSLVISQDNSIEMICKSCGDAVNEYCCKYYKSCCEYINPSGCPTPSSPEARKSCRGFAATCRSNADCPRYKQCCDTFICGAICMNKPNAFPGYRY</sequence>
<name>A0AA38IRY7_9CUCU</name>
<dbReference type="GO" id="GO:0030414">
    <property type="term" value="F:peptidase inhibitor activity"/>
    <property type="evidence" value="ECO:0007669"/>
    <property type="project" value="InterPro"/>
</dbReference>
<dbReference type="Pfam" id="PF00095">
    <property type="entry name" value="WAP"/>
    <property type="match status" value="1"/>
</dbReference>
<proteinExistence type="predicted"/>
<dbReference type="EMBL" id="JALNTZ010000002">
    <property type="protein sequence ID" value="KAJ3661321.1"/>
    <property type="molecule type" value="Genomic_DNA"/>
</dbReference>
<dbReference type="Proteomes" id="UP001168821">
    <property type="component" value="Unassembled WGS sequence"/>
</dbReference>
<feature type="domain" description="WAP" evidence="1">
    <location>
        <begin position="82"/>
        <end position="128"/>
    </location>
</feature>
<dbReference type="GO" id="GO:0005576">
    <property type="term" value="C:extracellular region"/>
    <property type="evidence" value="ECO:0007669"/>
    <property type="project" value="InterPro"/>
</dbReference>
<evidence type="ECO:0000313" key="3">
    <source>
        <dbReference type="EMBL" id="KAJ3662250.1"/>
    </source>
</evidence>
<comment type="caution">
    <text evidence="3">The sequence shown here is derived from an EMBL/GenBank/DDBJ whole genome shotgun (WGS) entry which is preliminary data.</text>
</comment>
<evidence type="ECO:0000259" key="1">
    <source>
        <dbReference type="Pfam" id="PF00095"/>
    </source>
</evidence>
<accession>A0AA38IRY7</accession>
<dbReference type="AlphaFoldDB" id="A0AA38IRY7"/>
<dbReference type="EMBL" id="JALNTZ010000002">
    <property type="protein sequence ID" value="KAJ3662250.1"/>
    <property type="molecule type" value="Genomic_DNA"/>
</dbReference>